<keyword evidence="2" id="KW-0732">Signal</keyword>
<name>A0A8J2T2M9_9STRA</name>
<reference evidence="3" key="1">
    <citation type="submission" date="2021-11" db="EMBL/GenBank/DDBJ databases">
        <authorList>
            <consortium name="Genoscope - CEA"/>
            <person name="William W."/>
        </authorList>
    </citation>
    <scope>NUCLEOTIDE SEQUENCE</scope>
</reference>
<feature type="region of interest" description="Disordered" evidence="1">
    <location>
        <begin position="331"/>
        <end position="350"/>
    </location>
</feature>
<feature type="chain" id="PRO_5035266651" description="DUF3598 domain-containing protein" evidence="2">
    <location>
        <begin position="17"/>
        <end position="350"/>
    </location>
</feature>
<dbReference type="OrthoDB" id="200051at2759"/>
<protein>
    <recommendedName>
        <fullName evidence="5">DUF3598 domain-containing protein</fullName>
    </recommendedName>
</protein>
<dbReference type="Proteomes" id="UP000789595">
    <property type="component" value="Unassembled WGS sequence"/>
</dbReference>
<evidence type="ECO:0000256" key="1">
    <source>
        <dbReference type="SAM" id="MobiDB-lite"/>
    </source>
</evidence>
<accession>A0A8J2T2M9</accession>
<keyword evidence="4" id="KW-1185">Reference proteome</keyword>
<evidence type="ECO:0000256" key="2">
    <source>
        <dbReference type="SAM" id="SignalP"/>
    </source>
</evidence>
<evidence type="ECO:0000313" key="3">
    <source>
        <dbReference type="EMBL" id="CAH0379596.1"/>
    </source>
</evidence>
<evidence type="ECO:0000313" key="4">
    <source>
        <dbReference type="Proteomes" id="UP000789595"/>
    </source>
</evidence>
<proteinExistence type="predicted"/>
<dbReference type="AlphaFoldDB" id="A0A8J2T2M9"/>
<evidence type="ECO:0008006" key="5">
    <source>
        <dbReference type="Google" id="ProtNLM"/>
    </source>
</evidence>
<comment type="caution">
    <text evidence="3">The sequence shown here is derived from an EMBL/GenBank/DDBJ whole genome shotgun (WGS) entry which is preliminary data.</text>
</comment>
<sequence length="350" mass="38608">MRRRAVTALLLQYATALIMTPAARNQLTRRRATETTDTDFADAQWQLYAAQSGRWEGVWTTFDSQGIEQLAHTGCWDVSLDGDDAVHKMEVPGPDGYPRQIPVGTYTKGKLGRQTCAGAGMVSGPTLLRSGLMSTELLLRYGASRLRVAVQHAPAEANEGVEDAVPALLCFRCVVARERCDAELGAPTREVEATRWQGHEDDLPDDKDNTHFWKGRSPYSWRRDWVGESDVAIRDTLEHFELPDGLEEDESWHESTRSGEASYNLALPGGIRVQAPQIIPAAVPVPIRVAWMPNAQTLLRAEGVVTALEAVEGSDERLAPPRLVTFRADCLKDRGPKPGDPIYVDPEPGE</sequence>
<gene>
    <name evidence="3" type="ORF">PECAL_6P12250</name>
</gene>
<feature type="signal peptide" evidence="2">
    <location>
        <begin position="1"/>
        <end position="16"/>
    </location>
</feature>
<organism evidence="3 4">
    <name type="scientific">Pelagomonas calceolata</name>
    <dbReference type="NCBI Taxonomy" id="35677"/>
    <lineage>
        <taxon>Eukaryota</taxon>
        <taxon>Sar</taxon>
        <taxon>Stramenopiles</taxon>
        <taxon>Ochrophyta</taxon>
        <taxon>Pelagophyceae</taxon>
        <taxon>Pelagomonadales</taxon>
        <taxon>Pelagomonadaceae</taxon>
        <taxon>Pelagomonas</taxon>
    </lineage>
</organism>
<dbReference type="EMBL" id="CAKKNE010000006">
    <property type="protein sequence ID" value="CAH0379596.1"/>
    <property type="molecule type" value="Genomic_DNA"/>
</dbReference>